<comment type="function">
    <text evidence="13">CRISPR (clustered regularly interspaced short palindromic repeat) is an adaptive immune system that provides protection against mobile genetic elements (viruses, transposable elements and conjugative plasmids). CRISPR clusters contain spacers, sequences complementary to antecedent mobile elements, and target invading nucleic acids. CRISPR clusters are transcribed and processed into CRISPR RNA (crRNA). In type II CRISPR systems correct processing of pre-crRNA requires a trans-encoded small RNA (tracrRNA), endogenous ribonuclease 3 (rnc) and this protein. The tracrRNA serves as a guide for ribonuclease 3-aided processing of pre-crRNA. Subsequently Cas9/crRNA/tracrRNA endonucleolytically cleaves linear or circular dsDNA target complementary to the spacer; Cas9 is inactive in the absence of the 2 guide RNAs (gRNA). Cas9 recognizes the protospacer adjacent motif (PAM) in the CRISPR repeat sequences to help distinguish self versus nonself, as targets within the bacterial CRISPR locus do not have PAMs. PAM recognition is also required for catalytic activity.</text>
</comment>
<dbReference type="Pfam" id="PF22702">
    <property type="entry name" value="Cas9_RuvC"/>
    <property type="match status" value="1"/>
</dbReference>
<comment type="similarity">
    <text evidence="2">Belongs to the CRISPR-associated protein Cas9 family. Subtype II-A subfamily.</text>
</comment>
<dbReference type="Proteomes" id="UP001181046">
    <property type="component" value="Unassembled WGS sequence"/>
</dbReference>
<evidence type="ECO:0000256" key="6">
    <source>
        <dbReference type="ARBA" id="ARBA00022801"/>
    </source>
</evidence>
<dbReference type="RefSeq" id="WP_311829562.1">
    <property type="nucleotide sequence ID" value="NZ_JARQAJ010000002.1"/>
</dbReference>
<feature type="binding site" evidence="13">
    <location>
        <position position="982"/>
    </location>
    <ligand>
        <name>Mg(2+)</name>
        <dbReference type="ChEBI" id="CHEBI:18420"/>
        <label>2</label>
    </ligand>
</feature>
<protein>
    <recommendedName>
        <fullName evidence="13">CRISPR-associated endonuclease Cas9</fullName>
        <ecNumber evidence="13">3.1.-.-</ecNumber>
    </recommendedName>
</protein>
<keyword evidence="10 13" id="KW-0238">DNA-binding</keyword>
<feature type="active site" description="For RuvC-like nuclease domain" evidence="13">
    <location>
        <position position="10"/>
    </location>
</feature>
<dbReference type="EMBL" id="JARQAJ010000002">
    <property type="protein sequence ID" value="MDT2758952.1"/>
    <property type="molecule type" value="Genomic_DNA"/>
</dbReference>
<feature type="binding site" evidence="13">
    <location>
        <position position="771"/>
    </location>
    <ligand>
        <name>Mg(2+)</name>
        <dbReference type="ChEBI" id="CHEBI:18420"/>
        <label>2</label>
    </ligand>
</feature>
<evidence type="ECO:0000256" key="8">
    <source>
        <dbReference type="ARBA" id="ARBA00022884"/>
    </source>
</evidence>
<evidence type="ECO:0000256" key="7">
    <source>
        <dbReference type="ARBA" id="ARBA00022842"/>
    </source>
</evidence>
<dbReference type="PROSITE" id="PS51749">
    <property type="entry name" value="HNH_CAS9"/>
    <property type="match status" value="1"/>
</dbReference>
<evidence type="ECO:0000256" key="3">
    <source>
        <dbReference type="ARBA" id="ARBA00022722"/>
    </source>
</evidence>
<dbReference type="InterPro" id="IPR032240">
    <property type="entry name" value="Cas9_REC"/>
</dbReference>
<evidence type="ECO:0000256" key="1">
    <source>
        <dbReference type="ARBA" id="ARBA00001946"/>
    </source>
</evidence>
<evidence type="ECO:0000256" key="4">
    <source>
        <dbReference type="ARBA" id="ARBA00022723"/>
    </source>
</evidence>
<dbReference type="Gene3D" id="3.30.420.10">
    <property type="entry name" value="Ribonuclease H-like superfamily/Ribonuclease H"/>
    <property type="match status" value="1"/>
</dbReference>
<evidence type="ECO:0000313" key="16">
    <source>
        <dbReference type="Proteomes" id="UP001181046"/>
    </source>
</evidence>
<comment type="similarity">
    <text evidence="13">Belongs to the CRISPR-associated Cas9 family.</text>
</comment>
<evidence type="ECO:0000256" key="9">
    <source>
        <dbReference type="ARBA" id="ARBA00023118"/>
    </source>
</evidence>
<dbReference type="EC" id="3.1.-.-" evidence="13"/>
<evidence type="ECO:0000256" key="13">
    <source>
        <dbReference type="HAMAP-Rule" id="MF_01480"/>
    </source>
</evidence>
<feature type="domain" description="HNH Cas9-type" evidence="14">
    <location>
        <begin position="767"/>
        <end position="926"/>
    </location>
</feature>
<feature type="binding site" evidence="13">
    <location>
        <position position="10"/>
    </location>
    <ligand>
        <name>Mg(2+)</name>
        <dbReference type="ChEBI" id="CHEBI:18420"/>
        <label>2</label>
    </ligand>
</feature>
<keyword evidence="8 13" id="KW-0694">RNA-binding</keyword>
<dbReference type="CDD" id="cd09643">
    <property type="entry name" value="Csn1"/>
    <property type="match status" value="1"/>
</dbReference>
<dbReference type="Pfam" id="PF13395">
    <property type="entry name" value="HNH_4"/>
    <property type="match status" value="1"/>
</dbReference>
<keyword evidence="4 13" id="KW-0479">Metal-binding</keyword>
<dbReference type="InterPro" id="IPR055228">
    <property type="entry name" value="Cas9_RuvC"/>
</dbReference>
<feature type="binding site" evidence="13">
    <location>
        <position position="771"/>
    </location>
    <ligand>
        <name>Mg(2+)</name>
        <dbReference type="ChEBI" id="CHEBI:18420"/>
        <label>1</label>
    </ligand>
</feature>
<dbReference type="Pfam" id="PF16592">
    <property type="entry name" value="Cas9_REC"/>
    <property type="match status" value="1"/>
</dbReference>
<keyword evidence="5 13" id="KW-0255">Endonuclease</keyword>
<accession>A0ABU3F8G1</accession>
<name>A0ABU3F8G1_9ENTE</name>
<dbReference type="InterPro" id="IPR032237">
    <property type="entry name" value="Cas9_PI"/>
</dbReference>
<keyword evidence="6 13" id="KW-0378">Hydrolase</keyword>
<dbReference type="InterPro" id="IPR028629">
    <property type="entry name" value="Cas9"/>
</dbReference>
<dbReference type="GO" id="GO:0004519">
    <property type="term" value="F:endonuclease activity"/>
    <property type="evidence" value="ECO:0007669"/>
    <property type="project" value="UniProtKB-KW"/>
</dbReference>
<comment type="domain">
    <text evidence="13">Has 2 endonuclease domains. The discontinuous RuvC-like domain cleaves the target DNA noncomplementary to crRNA while the HNH nuclease domain cleaves the target DNA complementary to crRNA.</text>
</comment>
<dbReference type="HAMAP" id="MF_01480">
    <property type="entry name" value="Cas9"/>
    <property type="match status" value="1"/>
</dbReference>
<evidence type="ECO:0000259" key="14">
    <source>
        <dbReference type="PROSITE" id="PS51749"/>
    </source>
</evidence>
<evidence type="ECO:0000256" key="2">
    <source>
        <dbReference type="ARBA" id="ARBA00005244"/>
    </source>
</evidence>
<keyword evidence="11" id="KW-0464">Manganese</keyword>
<comment type="caution">
    <text evidence="15">The sequence shown here is derived from an EMBL/GenBank/DDBJ whole genome shotgun (WGS) entry which is preliminary data.</text>
</comment>
<dbReference type="Pfam" id="PF16595">
    <property type="entry name" value="Cas9_PI"/>
    <property type="match status" value="1"/>
</dbReference>
<evidence type="ECO:0000256" key="11">
    <source>
        <dbReference type="ARBA" id="ARBA00023211"/>
    </source>
</evidence>
<comment type="cofactor">
    <cofactor evidence="1 13">
        <name>Mg(2+)</name>
        <dbReference type="ChEBI" id="CHEBI:18420"/>
    </cofactor>
</comment>
<evidence type="ECO:0000313" key="15">
    <source>
        <dbReference type="EMBL" id="MDT2758952.1"/>
    </source>
</evidence>
<dbReference type="InterPro" id="IPR033114">
    <property type="entry name" value="HNH_CAS9"/>
</dbReference>
<proteinExistence type="inferred from homology"/>
<dbReference type="NCBIfam" id="TIGR01865">
    <property type="entry name" value="cas_Csn1"/>
    <property type="match status" value="1"/>
</dbReference>
<feature type="binding site" evidence="13">
    <location>
        <position position="767"/>
    </location>
    <ligand>
        <name>Mg(2+)</name>
        <dbReference type="ChEBI" id="CHEBI:18420"/>
        <label>1</label>
    </ligand>
</feature>
<evidence type="ECO:0000256" key="10">
    <source>
        <dbReference type="ARBA" id="ARBA00023125"/>
    </source>
</evidence>
<dbReference type="InterPro" id="IPR032239">
    <property type="entry name" value="Cas9-BH"/>
</dbReference>
<dbReference type="Pfam" id="PF16593">
    <property type="entry name" value="Cas9-BH"/>
    <property type="match status" value="1"/>
</dbReference>
<organism evidence="15 16">
    <name type="scientific">Enterococcus xiangfangensis</name>
    <dbReference type="NCBI Taxonomy" id="1296537"/>
    <lineage>
        <taxon>Bacteria</taxon>
        <taxon>Bacillati</taxon>
        <taxon>Bacillota</taxon>
        <taxon>Bacilli</taxon>
        <taxon>Lactobacillales</taxon>
        <taxon>Enterococcaceae</taxon>
        <taxon>Enterococcus</taxon>
    </lineage>
</organism>
<feature type="binding site" evidence="13">
    <location>
        <position position="10"/>
    </location>
    <ligand>
        <name>Mg(2+)</name>
        <dbReference type="ChEBI" id="CHEBI:18420"/>
        <label>1</label>
    </ligand>
</feature>
<dbReference type="InterPro" id="IPR003615">
    <property type="entry name" value="HNH_nuc"/>
</dbReference>
<keyword evidence="3 13" id="KW-0540">Nuclease</keyword>
<reference evidence="15" key="1">
    <citation type="submission" date="2023-03" db="EMBL/GenBank/DDBJ databases">
        <authorList>
            <person name="Shen W."/>
            <person name="Cai J."/>
        </authorList>
    </citation>
    <scope>NUCLEOTIDE SEQUENCE</scope>
    <source>
        <strain evidence="15">P66-3</strain>
    </source>
</reference>
<gene>
    <name evidence="13 15" type="primary">cas9</name>
    <name evidence="15" type="ORF">P7H27_04170</name>
</gene>
<keyword evidence="16" id="KW-1185">Reference proteome</keyword>
<keyword evidence="9 13" id="KW-0051">Antiviral defense</keyword>
<comment type="subunit">
    <text evidence="12 13">Monomer. Binds crRNA and tracrRNA.</text>
</comment>
<dbReference type="InterPro" id="IPR036397">
    <property type="entry name" value="RNaseH_sf"/>
</dbReference>
<evidence type="ECO:0000256" key="12">
    <source>
        <dbReference type="ARBA" id="ARBA00046380"/>
    </source>
</evidence>
<evidence type="ECO:0000256" key="5">
    <source>
        <dbReference type="ARBA" id="ARBA00022759"/>
    </source>
</evidence>
<dbReference type="Gene3D" id="1.10.30.50">
    <property type="match status" value="1"/>
</dbReference>
<keyword evidence="7 13" id="KW-0460">Magnesium</keyword>
<feature type="active site" description="Proton acceptor for HNH nuclease domain" evidence="13">
    <location>
        <position position="845"/>
    </location>
</feature>
<sequence length="1329" mass="154701">MNKDYTIGLDIGTASVGWAVLDPNYDLIKKNMRIQGNGLRKQSKKNFWGVRLFEAGETAEGTRMKRTTRRRYTRRRNRIRYLQGIFQAEIAAADKNFFYRLEDSFLVPEEKRNERHPIFATLDEEVAYHKQIPTIYHLRKYLADSAEQADLRLVYLALAHIIKFRGNFLIEGKLNTENSSVEETFKNFVRVYNQTFKNPENSSESIDETLDVSTILQKRLSRQKKAETILKLFPKEKSTGSFMQFLKMIVGNQGSFKKTFDLDEEFKMQFSKDEYEEQLEGLLGLIGDDYAEVFAAAKTVYDAVELSGILTVKDLSTKAKLSASLVQRYDEHKADLETFKKFIRTELPDKYFEVFRDEQKNGYAGYIEKGTTQADFYKYVENLLKNVEGADYFLDKVRKEDFLRKQRTFDNGVIPHQIHLEELRAIINKQSRYYPFLAENKTKIEQILTFRIPYYVGPLAKGNSRFAWLSRKKDDAITPWNFAEVIDKGKSATAFIERMTNYDSYLPQEKVLPKHSMLYEKYTVFNELTKVSYIDDRGEVQNFSSVEKQEIFRELFKKNRKVNKSLLEKFLKNHYMIETAEIRGIEQRFNASYGTYHDLIKLGVDQKMLDDPKNEELFEEIVKILTVFEDQKMIKEQLSNFEPYFDQAVLKKLARRHYTGWGRLSAKLINGIRDKQSKKTILDYLMRDDDFPRNKNRNLMQLINDENLSFKEIIEKEQSVDQSADLYEVVGELAGSPAIKKGIFQSLKIVDEIVGIMGYPPKNIVVEMARENQTTTAGRNKSRARQKVLEDAMKELGSNILKEYPLEGANLRNDRLFLYYLQNGKDMYTGNELDINKLAYYDIDHIIPQSFIKDNSIDNMVLVSSKANRGKSNDVPSSDVVRKMINYWEKLKTANLISQRKFDNLTKGISGGLTEADKAHFIKRQLVETRQITKHIARILHQKYNTDENRPTRVITLKSALTSQFRQIYKLYKVREVNDYHHAHDAYLNGVVAQALLKVYPKLEPEFVYGDYQKFNLFKENKATAKKNFYSNLMLFFEKDQPRVDENGEILWDQKHISMVKKVMSYRQMNIVKKTEIQTGGFSKESIQAKGNSSKLIARKKGWDPKKYGGFDSPNIAYSVVITHEKGKSQKITKDIVGITIMEHKNFEENAQKFLTEKGYINPQVVAKLPKYALYELENGRRRLIASATEAQKGNQMVLPNHLVELLYHAKHYEDLNGESLKYLIEHRELFDELFETVKQFAAIYTLADKNLGILENLFEENQDADIKLTAQSFLNLMQFNAMGAPAEFKFFDTAIPRKRYTSTKELLTATIINQSITGLYETHWKLGE</sequence>